<keyword evidence="4" id="KW-0472">Membrane</keyword>
<proteinExistence type="inferred from homology"/>
<feature type="domain" description="Glycosyl transferase CAP10" evidence="5">
    <location>
        <begin position="300"/>
        <end position="546"/>
    </location>
</feature>
<organism evidence="6">
    <name type="scientific">Chromera velia CCMP2878</name>
    <dbReference type="NCBI Taxonomy" id="1169474"/>
    <lineage>
        <taxon>Eukaryota</taxon>
        <taxon>Sar</taxon>
        <taxon>Alveolata</taxon>
        <taxon>Colpodellida</taxon>
        <taxon>Chromeraceae</taxon>
        <taxon>Chromera</taxon>
    </lineage>
</organism>
<keyword evidence="4" id="KW-1133">Transmembrane helix</keyword>
<dbReference type="VEuPathDB" id="CryptoDB:Cvel_22206"/>
<accession>A0A0G4GJQ0</accession>
<feature type="region of interest" description="Disordered" evidence="3">
    <location>
        <begin position="114"/>
        <end position="170"/>
    </location>
</feature>
<evidence type="ECO:0000256" key="3">
    <source>
        <dbReference type="SAM" id="MobiDB-lite"/>
    </source>
</evidence>
<gene>
    <name evidence="6" type="ORF">Cvel_22206</name>
</gene>
<evidence type="ECO:0000259" key="5">
    <source>
        <dbReference type="SMART" id="SM00672"/>
    </source>
</evidence>
<sequence>MNRQQHGPGGGKRRSGVLNSLIGFVLFAVIIWSIILLLNSSAGEQSFRRPSGEGSVDGKIITADEWELQKMSILEEMRKQMRLEFQEEGETFREHIQQLTKVLWGLKEAVESSHGQTVPSTPLPLAPVAPEPASTPAPPSPTNCGAGSDGGSSDCALQRGGDDDPKKGGSQVIEETLVEEVERLESSPTAFRFHLYRPFPCLKEAPPYLTQDQVFRMRIYMGDWFDNCAEVFTQRLGNHTMYSVPGKQRQDWSELWVTQPSQFSSLEKLFKTIPGGNDYGPLYQIYLNDLKRVVSYSSEVQPDTFMAFATADKWYDSDVPTLVKTRSLLEKGHHNILLRFNKGRHWGDVKKVAEKDIPWESKKSSLFWRGMATGVWHIEGRDRRRKLLYRWNGNKSPLIDVAFTGVAQFKQTTFPKKIVPTSWIGKGTGMEGLLQYKYLLVVEGNDKPSATNWMLNSNSCIFMPYPIMYESWLMESLLRPFVHFVPVLPDFSDLEEKVLWCTRHDDLCKDIAENGKAFMKRFEDQDAEEALEKAVLERYVKNIRFVDK</sequence>
<feature type="transmembrane region" description="Helical" evidence="4">
    <location>
        <begin position="21"/>
        <end position="38"/>
    </location>
</feature>
<reference evidence="6" key="1">
    <citation type="submission" date="2014-11" db="EMBL/GenBank/DDBJ databases">
        <authorList>
            <person name="Otto D Thomas"/>
            <person name="Naeem Raeece"/>
        </authorList>
    </citation>
    <scope>NUCLEOTIDE SEQUENCE</scope>
</reference>
<dbReference type="InterPro" id="IPR006598">
    <property type="entry name" value="CAP10"/>
</dbReference>
<dbReference type="AlphaFoldDB" id="A0A0G4GJQ0"/>
<name>A0A0G4GJQ0_9ALVE</name>
<evidence type="ECO:0000313" key="6">
    <source>
        <dbReference type="EMBL" id="CEM30168.1"/>
    </source>
</evidence>
<evidence type="ECO:0000256" key="2">
    <source>
        <dbReference type="ARBA" id="ARBA00022679"/>
    </source>
</evidence>
<keyword evidence="4" id="KW-0812">Transmembrane</keyword>
<dbReference type="EMBL" id="CDMZ01001278">
    <property type="protein sequence ID" value="CEM30168.1"/>
    <property type="molecule type" value="Genomic_DNA"/>
</dbReference>
<feature type="compositionally biased region" description="Low complexity" evidence="3">
    <location>
        <begin position="142"/>
        <end position="156"/>
    </location>
</feature>
<dbReference type="PANTHER" id="PTHR12203:SF35">
    <property type="entry name" value="PROTEIN O-GLUCOSYLTRANSFERASE 1"/>
    <property type="match status" value="1"/>
</dbReference>
<dbReference type="Pfam" id="PF05686">
    <property type="entry name" value="Glyco_transf_90"/>
    <property type="match status" value="1"/>
</dbReference>
<evidence type="ECO:0000256" key="4">
    <source>
        <dbReference type="SAM" id="Phobius"/>
    </source>
</evidence>
<protein>
    <recommendedName>
        <fullName evidence="5">Glycosyl transferase CAP10 domain-containing protein</fullName>
    </recommendedName>
</protein>
<evidence type="ECO:0000256" key="1">
    <source>
        <dbReference type="ARBA" id="ARBA00010118"/>
    </source>
</evidence>
<dbReference type="PANTHER" id="PTHR12203">
    <property type="entry name" value="KDEL LYS-ASP-GLU-LEU CONTAINING - RELATED"/>
    <property type="match status" value="1"/>
</dbReference>
<keyword evidence="2" id="KW-0808">Transferase</keyword>
<comment type="similarity">
    <text evidence="1">Belongs to the glycosyltransferase 90 family.</text>
</comment>
<dbReference type="InterPro" id="IPR051091">
    <property type="entry name" value="O-Glucosyltr/Glycosyltrsf_90"/>
</dbReference>
<feature type="compositionally biased region" description="Pro residues" evidence="3">
    <location>
        <begin position="121"/>
        <end position="141"/>
    </location>
</feature>
<dbReference type="GO" id="GO:0016740">
    <property type="term" value="F:transferase activity"/>
    <property type="evidence" value="ECO:0007669"/>
    <property type="project" value="UniProtKB-KW"/>
</dbReference>
<dbReference type="SMART" id="SM00672">
    <property type="entry name" value="CAP10"/>
    <property type="match status" value="1"/>
</dbReference>